<dbReference type="RefSeq" id="WP_004821964.1">
    <property type="nucleotide sequence ID" value="NZ_BKPA01000023.1"/>
</dbReference>
<feature type="chain" id="PRO_5036455839" evidence="1">
    <location>
        <begin position="25"/>
        <end position="126"/>
    </location>
</feature>
<evidence type="ECO:0000313" key="3">
    <source>
        <dbReference type="Proteomes" id="UP000887320"/>
    </source>
</evidence>
<keyword evidence="1" id="KW-0732">Signal</keyword>
<evidence type="ECO:0000313" key="2">
    <source>
        <dbReference type="EMBL" id="MCF0265436.1"/>
    </source>
</evidence>
<dbReference type="AlphaFoldDB" id="A0A8X8KFV3"/>
<comment type="caution">
    <text evidence="2">The sequence shown here is derived from an EMBL/GenBank/DDBJ whole genome shotgun (WGS) entry which is preliminary data.</text>
</comment>
<proteinExistence type="predicted"/>
<name>A0A8X8KFV3_ACIGI</name>
<accession>A0A8X8KFV3</accession>
<dbReference type="EMBL" id="JAHWXT010000004">
    <property type="protein sequence ID" value="MCF0265436.1"/>
    <property type="molecule type" value="Genomic_DNA"/>
</dbReference>
<protein>
    <submittedName>
        <fullName evidence="2">Uncharacterized protein</fullName>
    </submittedName>
</protein>
<sequence length="126" mass="14400">MIYRFILTLCSIVLSSGLSTQSFAESSTQKLTQEQYDQRIQTYTDQVNATKHILDEAHSTITAIEQHQAFCSRLDAYQAIARISKENLELDTANMMLVIANNFLDRQKQSIEQSGMTLERFCSIKK</sequence>
<evidence type="ECO:0000256" key="1">
    <source>
        <dbReference type="SAM" id="SignalP"/>
    </source>
</evidence>
<reference evidence="2" key="1">
    <citation type="submission" date="2021-07" db="EMBL/GenBank/DDBJ databases">
        <authorList>
            <person name="Fernandez M."/>
            <person name="Pereira P."/>
            <person name="Torres Tejerizo G.A."/>
            <person name="Gonzalez P."/>
            <person name="Agostini E."/>
        </authorList>
    </citation>
    <scope>NUCLEOTIDE SEQUENCE</scope>
    <source>
        <strain evidence="2">SFC 500-1A</strain>
    </source>
</reference>
<gene>
    <name evidence="2" type="ORF">KW868_13350</name>
</gene>
<organism evidence="2 3">
    <name type="scientific">Acinetobacter guillouiae</name>
    <name type="common">Acinetobacter genomosp. 11</name>
    <dbReference type="NCBI Taxonomy" id="106649"/>
    <lineage>
        <taxon>Bacteria</taxon>
        <taxon>Pseudomonadati</taxon>
        <taxon>Pseudomonadota</taxon>
        <taxon>Gammaproteobacteria</taxon>
        <taxon>Moraxellales</taxon>
        <taxon>Moraxellaceae</taxon>
        <taxon>Acinetobacter</taxon>
    </lineage>
</organism>
<dbReference type="Proteomes" id="UP000887320">
    <property type="component" value="Unassembled WGS sequence"/>
</dbReference>
<feature type="signal peptide" evidence="1">
    <location>
        <begin position="1"/>
        <end position="24"/>
    </location>
</feature>